<dbReference type="Proteomes" id="UP000318331">
    <property type="component" value="Unassembled WGS sequence"/>
</dbReference>
<feature type="binding site" evidence="10">
    <location>
        <position position="84"/>
    </location>
    <ligand>
        <name>Mg(2+)</name>
        <dbReference type="ChEBI" id="CHEBI:18420"/>
    </ligand>
</feature>
<evidence type="ECO:0000313" key="15">
    <source>
        <dbReference type="Proteomes" id="UP000318331"/>
    </source>
</evidence>
<organism evidence="14 15">
    <name type="scientific">Klugiella xanthotipulae</name>
    <dbReference type="NCBI Taxonomy" id="244735"/>
    <lineage>
        <taxon>Bacteria</taxon>
        <taxon>Bacillati</taxon>
        <taxon>Actinomycetota</taxon>
        <taxon>Actinomycetes</taxon>
        <taxon>Micrococcales</taxon>
        <taxon>Microbacteriaceae</taxon>
        <taxon>Klugiella</taxon>
    </lineage>
</organism>
<dbReference type="GO" id="GO:0009229">
    <property type="term" value="P:thiamine diphosphate biosynthetic process"/>
    <property type="evidence" value="ECO:0007669"/>
    <property type="project" value="UniProtKB-UniRule"/>
</dbReference>
<keyword evidence="15" id="KW-1185">Reference proteome</keyword>
<feature type="binding site" evidence="10">
    <location>
        <position position="103"/>
    </location>
    <ligand>
        <name>Mg(2+)</name>
        <dbReference type="ChEBI" id="CHEBI:18420"/>
    </ligand>
</feature>
<comment type="pathway">
    <text evidence="2 10 12">Cofactor biosynthesis; thiamine diphosphate biosynthesis; thiamine phosphate from 4-amino-2-methyl-5-diphosphomethylpyrimidine and 4-methyl-5-(2-phosphoethyl)-thiazole: step 1/1.</text>
</comment>
<reference evidence="14 15" key="1">
    <citation type="submission" date="2019-06" db="EMBL/GenBank/DDBJ databases">
        <title>Sequencing the genomes of 1000 actinobacteria strains.</title>
        <authorList>
            <person name="Klenk H.-P."/>
        </authorList>
    </citation>
    <scope>NUCLEOTIDE SEQUENCE [LARGE SCALE GENOMIC DNA]</scope>
    <source>
        <strain evidence="14 15">DSM 18031</strain>
    </source>
</reference>
<dbReference type="HAMAP" id="MF_00097">
    <property type="entry name" value="TMP_synthase"/>
    <property type="match status" value="1"/>
</dbReference>
<comment type="cofactor">
    <cofactor evidence="10">
        <name>Mg(2+)</name>
        <dbReference type="ChEBI" id="CHEBI:18420"/>
    </cofactor>
    <text evidence="10">Binds 1 Mg(2+) ion per subunit.</text>
</comment>
<dbReference type="GO" id="GO:0009228">
    <property type="term" value="P:thiamine biosynthetic process"/>
    <property type="evidence" value="ECO:0007669"/>
    <property type="project" value="UniProtKB-KW"/>
</dbReference>
<dbReference type="CDD" id="cd00564">
    <property type="entry name" value="TMP_TenI"/>
    <property type="match status" value="1"/>
</dbReference>
<feature type="binding site" evidence="10">
    <location>
        <position position="122"/>
    </location>
    <ligand>
        <name>4-amino-2-methyl-5-(diphosphooxymethyl)pyrimidine</name>
        <dbReference type="ChEBI" id="CHEBI:57841"/>
    </ligand>
</feature>
<comment type="catalytic activity">
    <reaction evidence="8 10 11">
        <text>2-(2-carboxy-4-methylthiazol-5-yl)ethyl phosphate + 4-amino-2-methyl-5-(diphosphooxymethyl)pyrimidine + 2 H(+) = thiamine phosphate + CO2 + diphosphate</text>
        <dbReference type="Rhea" id="RHEA:47848"/>
        <dbReference type="ChEBI" id="CHEBI:15378"/>
        <dbReference type="ChEBI" id="CHEBI:16526"/>
        <dbReference type="ChEBI" id="CHEBI:33019"/>
        <dbReference type="ChEBI" id="CHEBI:37575"/>
        <dbReference type="ChEBI" id="CHEBI:57841"/>
        <dbReference type="ChEBI" id="CHEBI:62890"/>
        <dbReference type="EC" id="2.5.1.3"/>
    </reaction>
</comment>
<evidence type="ECO:0000256" key="6">
    <source>
        <dbReference type="ARBA" id="ARBA00022977"/>
    </source>
</evidence>
<dbReference type="InterPro" id="IPR036206">
    <property type="entry name" value="ThiamineP_synth_sf"/>
</dbReference>
<name>A0A543HSY9_9MICO</name>
<keyword evidence="5 10" id="KW-0460">Magnesium</keyword>
<sequence length="230" mass="24422">MSITQRSNVGRQRAERIGASRLYLCTDARVVRGDLLDFVAAAVRGGVDIVQVRDKTLNAAEERRVLDAVREVCVREGALLAVNDRADLAFLVGADVFHSGQGDLSVADSRRLLGPDVILGRSTHSRDQAMAADADPNVDYFCVGPVWATPTKPSRAAVGVGLVEWVAKQRPGTPWFAIGDINPRTVPEVAAVGATRVVAVRAVTESSDPRAAAATLRAALTNSLTVEVQG</sequence>
<dbReference type="GO" id="GO:0004789">
    <property type="term" value="F:thiamine-phosphate diphosphorylase activity"/>
    <property type="evidence" value="ECO:0007669"/>
    <property type="project" value="UniProtKB-UniRule"/>
</dbReference>
<evidence type="ECO:0000256" key="4">
    <source>
        <dbReference type="ARBA" id="ARBA00022723"/>
    </source>
</evidence>
<evidence type="ECO:0000313" key="14">
    <source>
        <dbReference type="EMBL" id="TQM61453.1"/>
    </source>
</evidence>
<evidence type="ECO:0000256" key="11">
    <source>
        <dbReference type="RuleBase" id="RU003826"/>
    </source>
</evidence>
<evidence type="ECO:0000256" key="2">
    <source>
        <dbReference type="ARBA" id="ARBA00005165"/>
    </source>
</evidence>
<dbReference type="AlphaFoldDB" id="A0A543HSY9"/>
<accession>A0A543HSY9</accession>
<dbReference type="NCBIfam" id="TIGR00693">
    <property type="entry name" value="thiE"/>
    <property type="match status" value="1"/>
</dbReference>
<dbReference type="PANTHER" id="PTHR20857">
    <property type="entry name" value="THIAMINE-PHOSPHATE PYROPHOSPHORYLASE"/>
    <property type="match status" value="1"/>
</dbReference>
<comment type="similarity">
    <text evidence="10 11">Belongs to the thiamine-phosphate synthase family.</text>
</comment>
<comment type="caution">
    <text evidence="10">Lacks conserved residue(s) required for the propagation of feature annotation.</text>
</comment>
<evidence type="ECO:0000256" key="7">
    <source>
        <dbReference type="ARBA" id="ARBA00047334"/>
    </source>
</evidence>
<evidence type="ECO:0000256" key="3">
    <source>
        <dbReference type="ARBA" id="ARBA00022679"/>
    </source>
</evidence>
<dbReference type="PANTHER" id="PTHR20857:SF15">
    <property type="entry name" value="THIAMINE-PHOSPHATE SYNTHASE"/>
    <property type="match status" value="1"/>
</dbReference>
<dbReference type="Pfam" id="PF02581">
    <property type="entry name" value="TMP-TENI"/>
    <property type="match status" value="1"/>
</dbReference>
<dbReference type="InterPro" id="IPR034291">
    <property type="entry name" value="TMP_synthase"/>
</dbReference>
<dbReference type="InterPro" id="IPR022998">
    <property type="entry name" value="ThiamineP_synth_TenI"/>
</dbReference>
<feature type="binding site" evidence="10">
    <location>
        <begin position="149"/>
        <end position="151"/>
    </location>
    <ligand>
        <name>2-[(2R,5Z)-2-carboxy-4-methylthiazol-5(2H)-ylidene]ethyl phosphate</name>
        <dbReference type="ChEBI" id="CHEBI:62899"/>
    </ligand>
</feature>
<protein>
    <recommendedName>
        <fullName evidence="10">Thiamine-phosphate synthase</fullName>
        <shortName evidence="10">TP synthase</shortName>
        <shortName evidence="10">TPS</shortName>
        <ecNumber evidence="10">2.5.1.3</ecNumber>
    </recommendedName>
    <alternativeName>
        <fullName evidence="10">Thiamine-phosphate pyrophosphorylase</fullName>
        <shortName evidence="10">TMP pyrophosphorylase</shortName>
        <shortName evidence="10">TMP-PPase</shortName>
    </alternativeName>
</protein>
<feature type="domain" description="Thiamine phosphate synthase/TenI" evidence="13">
    <location>
        <begin position="22"/>
        <end position="203"/>
    </location>
</feature>
<dbReference type="SUPFAM" id="SSF51391">
    <property type="entry name" value="Thiamin phosphate synthase"/>
    <property type="match status" value="1"/>
</dbReference>
<feature type="binding site" evidence="10">
    <location>
        <begin position="51"/>
        <end position="55"/>
    </location>
    <ligand>
        <name>4-amino-2-methyl-5-(diphosphooxymethyl)pyrimidine</name>
        <dbReference type="ChEBI" id="CHEBI:57841"/>
    </ligand>
</feature>
<evidence type="ECO:0000259" key="13">
    <source>
        <dbReference type="Pfam" id="PF02581"/>
    </source>
</evidence>
<dbReference type="GO" id="GO:0000287">
    <property type="term" value="F:magnesium ion binding"/>
    <property type="evidence" value="ECO:0007669"/>
    <property type="project" value="UniProtKB-UniRule"/>
</dbReference>
<evidence type="ECO:0000256" key="10">
    <source>
        <dbReference type="HAMAP-Rule" id="MF_00097"/>
    </source>
</evidence>
<evidence type="ECO:0000256" key="12">
    <source>
        <dbReference type="RuleBase" id="RU004253"/>
    </source>
</evidence>
<dbReference type="Gene3D" id="3.20.20.70">
    <property type="entry name" value="Aldolase class I"/>
    <property type="match status" value="1"/>
</dbReference>
<dbReference type="EMBL" id="VFPN01000003">
    <property type="protein sequence ID" value="TQM61453.1"/>
    <property type="molecule type" value="Genomic_DNA"/>
</dbReference>
<keyword evidence="3 10" id="KW-0808">Transferase</keyword>
<gene>
    <name evidence="10" type="primary">thiE</name>
    <name evidence="14" type="ORF">FB466_2407</name>
</gene>
<comment type="function">
    <text evidence="1 10">Condenses 4-methyl-5-(beta-hydroxyethyl)thiazole monophosphate (THZ-P) and 2-methyl-4-amino-5-hydroxymethyl pyrimidine pyrophosphate (HMP-PP) to form thiamine monophosphate (TMP).</text>
</comment>
<evidence type="ECO:0000256" key="8">
    <source>
        <dbReference type="ARBA" id="ARBA00047851"/>
    </source>
</evidence>
<evidence type="ECO:0000256" key="9">
    <source>
        <dbReference type="ARBA" id="ARBA00047883"/>
    </source>
</evidence>
<comment type="catalytic activity">
    <reaction evidence="7 10 11">
        <text>4-methyl-5-(2-phosphooxyethyl)-thiazole + 4-amino-2-methyl-5-(diphosphooxymethyl)pyrimidine + H(+) = thiamine phosphate + diphosphate</text>
        <dbReference type="Rhea" id="RHEA:22328"/>
        <dbReference type="ChEBI" id="CHEBI:15378"/>
        <dbReference type="ChEBI" id="CHEBI:33019"/>
        <dbReference type="ChEBI" id="CHEBI:37575"/>
        <dbReference type="ChEBI" id="CHEBI:57841"/>
        <dbReference type="ChEBI" id="CHEBI:58296"/>
        <dbReference type="EC" id="2.5.1.3"/>
    </reaction>
</comment>
<dbReference type="RefSeq" id="WP_141918563.1">
    <property type="nucleotide sequence ID" value="NZ_BAAAYS010000006.1"/>
</dbReference>
<dbReference type="UniPathway" id="UPA00060">
    <property type="reaction ID" value="UER00141"/>
</dbReference>
<evidence type="ECO:0000256" key="5">
    <source>
        <dbReference type="ARBA" id="ARBA00022842"/>
    </source>
</evidence>
<comment type="caution">
    <text evidence="14">The sequence shown here is derived from an EMBL/GenBank/DDBJ whole genome shotgun (WGS) entry which is preliminary data.</text>
</comment>
<dbReference type="GO" id="GO:0005737">
    <property type="term" value="C:cytoplasm"/>
    <property type="evidence" value="ECO:0007669"/>
    <property type="project" value="TreeGrafter"/>
</dbReference>
<dbReference type="OrthoDB" id="3243336at2"/>
<proteinExistence type="inferred from homology"/>
<keyword evidence="4 10" id="KW-0479">Metal-binding</keyword>
<keyword evidence="6 10" id="KW-0784">Thiamine biosynthesis</keyword>
<feature type="binding site" evidence="10">
    <location>
        <position position="83"/>
    </location>
    <ligand>
        <name>4-amino-2-methyl-5-(diphosphooxymethyl)pyrimidine</name>
        <dbReference type="ChEBI" id="CHEBI:57841"/>
    </ligand>
</feature>
<dbReference type="InterPro" id="IPR013785">
    <property type="entry name" value="Aldolase_TIM"/>
</dbReference>
<feature type="binding site" evidence="10">
    <location>
        <position position="152"/>
    </location>
    <ligand>
        <name>4-amino-2-methyl-5-(diphosphooxymethyl)pyrimidine</name>
        <dbReference type="ChEBI" id="CHEBI:57841"/>
    </ligand>
</feature>
<dbReference type="EC" id="2.5.1.3" evidence="10"/>
<evidence type="ECO:0000256" key="1">
    <source>
        <dbReference type="ARBA" id="ARBA00003814"/>
    </source>
</evidence>
<comment type="catalytic activity">
    <reaction evidence="9 10 11">
        <text>2-[(2R,5Z)-2-carboxy-4-methylthiazol-5(2H)-ylidene]ethyl phosphate + 4-amino-2-methyl-5-(diphosphooxymethyl)pyrimidine + 2 H(+) = thiamine phosphate + CO2 + diphosphate</text>
        <dbReference type="Rhea" id="RHEA:47844"/>
        <dbReference type="ChEBI" id="CHEBI:15378"/>
        <dbReference type="ChEBI" id="CHEBI:16526"/>
        <dbReference type="ChEBI" id="CHEBI:33019"/>
        <dbReference type="ChEBI" id="CHEBI:37575"/>
        <dbReference type="ChEBI" id="CHEBI:57841"/>
        <dbReference type="ChEBI" id="CHEBI:62899"/>
        <dbReference type="EC" id="2.5.1.3"/>
    </reaction>
</comment>